<feature type="compositionally biased region" description="Low complexity" evidence="1">
    <location>
        <begin position="213"/>
        <end position="250"/>
    </location>
</feature>
<dbReference type="AlphaFoldDB" id="A0A3P3U6X9"/>
<dbReference type="Proteomes" id="UP000267017">
    <property type="component" value="Unassembled WGS sequence"/>
</dbReference>
<feature type="compositionally biased region" description="Low complexity" evidence="1">
    <location>
        <begin position="404"/>
        <end position="485"/>
    </location>
</feature>
<dbReference type="OrthoDB" id="2351076at2"/>
<sequence length="696" mass="69028">MNIGPLLRSMMGNAQAGEPKTLELKTGQVVRGTVLSVSENGQEAVIQVQGVKLHAALETPMRPGETTLLQVQPESKNGLAVLRPMSSLPGAELSAASLAKALQSLGLEDTATNRELLQLMQKSGLPLTKENVSQILQVSGQKPGGVPLSEWIQAAGIAFSRGLPLTGETVAGLHQAVFGPPLHALLSSLDEQLANFLSQSAGKPDGTAGSGASGRSAGGAVVQGQQAQAGTSAAAMPDAAPSGSGAASAGAAAVGTGAAGASAQPNQAAGLVQMAMRGALADAAMGQTPQPGNPGGSGSASLSGGALVAKLQAVLAELDVAMLQEGMAETAPGRGTGAGGAAPSAGTLGGSGAAAGGAAAAPQAQGEGAAGPSPAGTRPTPAAEPWVGRVLKLLGAEHEQQVRAAAPSAAAAQPAQAQEAPPAAGASAKPAGGAEHPGGQAPGSGPAAAAPGGATGSAASPVESRAAQADARAAGGTAPAPANAEEAAAMRSSALGGVNASVNVSTAPNATSGAAQDTLKGLLLQMAVADDLPAPLQEAARQLVQQLTGQQLLLNTDRTAPFAQVTMFLPFFGPDGKQTASVHIESRRGRKGELDPANCRLWFDLQMKTLGQIMVDVQVADKKVLLKIFSEQEATGTFLESRQEEISEALSNVGYRLLSMKSEPLIPAESEEGGATDFSLPLSYAPSPYKGVDYRV</sequence>
<feature type="region of interest" description="Disordered" evidence="1">
    <location>
        <begin position="284"/>
        <end position="303"/>
    </location>
</feature>
<reference evidence="2 3" key="1">
    <citation type="submission" date="2018-11" db="EMBL/GenBank/DDBJ databases">
        <title>Genome sequencing of Paenibacillus sp. KCOM 3021 (= ChDC PVNT-B20).</title>
        <authorList>
            <person name="Kook J.-K."/>
            <person name="Park S.-N."/>
            <person name="Lim Y.K."/>
        </authorList>
    </citation>
    <scope>NUCLEOTIDE SEQUENCE [LARGE SCALE GENOMIC DNA]</scope>
    <source>
        <strain evidence="2 3">KCOM 3021</strain>
    </source>
</reference>
<dbReference type="RefSeq" id="WP_128633137.1">
    <property type="nucleotide sequence ID" value="NZ_RRCN01000001.1"/>
</dbReference>
<evidence type="ECO:0000313" key="3">
    <source>
        <dbReference type="Proteomes" id="UP000267017"/>
    </source>
</evidence>
<comment type="caution">
    <text evidence="2">The sequence shown here is derived from an EMBL/GenBank/DDBJ whole genome shotgun (WGS) entry which is preliminary data.</text>
</comment>
<protein>
    <submittedName>
        <fullName evidence="2">Flagellar hook-length control protein FliK</fullName>
    </submittedName>
</protein>
<dbReference type="EMBL" id="RRCN01000001">
    <property type="protein sequence ID" value="RRJ65329.1"/>
    <property type="molecule type" value="Genomic_DNA"/>
</dbReference>
<keyword evidence="2" id="KW-0969">Cilium</keyword>
<feature type="region of interest" description="Disordered" evidence="1">
    <location>
        <begin position="350"/>
        <end position="383"/>
    </location>
</feature>
<feature type="region of interest" description="Disordered" evidence="1">
    <location>
        <begin position="402"/>
        <end position="485"/>
    </location>
</feature>
<gene>
    <name evidence="2" type="ORF">EHV15_22265</name>
</gene>
<name>A0A3P3U6X9_9BACL</name>
<keyword evidence="2" id="KW-0282">Flagellum</keyword>
<evidence type="ECO:0000313" key="2">
    <source>
        <dbReference type="EMBL" id="RRJ65329.1"/>
    </source>
</evidence>
<keyword evidence="3" id="KW-1185">Reference proteome</keyword>
<evidence type="ECO:0000256" key="1">
    <source>
        <dbReference type="SAM" id="MobiDB-lite"/>
    </source>
</evidence>
<keyword evidence="2" id="KW-0966">Cell projection</keyword>
<organism evidence="2 3">
    <name type="scientific">Paenibacillus oralis</name>
    <dbReference type="NCBI Taxonomy" id="2490856"/>
    <lineage>
        <taxon>Bacteria</taxon>
        <taxon>Bacillati</taxon>
        <taxon>Bacillota</taxon>
        <taxon>Bacilli</taxon>
        <taxon>Bacillales</taxon>
        <taxon>Paenibacillaceae</taxon>
        <taxon>Paenibacillus</taxon>
    </lineage>
</organism>
<accession>A0A3P3U6X9</accession>
<feature type="compositionally biased region" description="Low complexity" evidence="1">
    <location>
        <begin position="356"/>
        <end position="376"/>
    </location>
</feature>
<proteinExistence type="predicted"/>
<feature type="region of interest" description="Disordered" evidence="1">
    <location>
        <begin position="200"/>
        <end position="250"/>
    </location>
</feature>